<dbReference type="Pfam" id="PF10387">
    <property type="entry name" value="DUF2442"/>
    <property type="match status" value="1"/>
</dbReference>
<comment type="caution">
    <text evidence="1">The sequence shown here is derived from an EMBL/GenBank/DDBJ whole genome shotgun (WGS) entry which is preliminary data.</text>
</comment>
<reference evidence="1" key="2">
    <citation type="submission" date="2021-04" db="EMBL/GenBank/DDBJ databases">
        <authorList>
            <person name="Gilroy R."/>
        </authorList>
    </citation>
    <scope>NUCLEOTIDE SEQUENCE</scope>
    <source>
        <strain evidence="1">8470</strain>
    </source>
</reference>
<dbReference type="InterPro" id="IPR018841">
    <property type="entry name" value="DUF2442"/>
</dbReference>
<organism evidence="1 2">
    <name type="scientific">Candidatus Phocaeicola excrementipullorum</name>
    <dbReference type="NCBI Taxonomy" id="2838731"/>
    <lineage>
        <taxon>Bacteria</taxon>
        <taxon>Pseudomonadati</taxon>
        <taxon>Bacteroidota</taxon>
        <taxon>Bacteroidia</taxon>
        <taxon>Bacteroidales</taxon>
        <taxon>Bacteroidaceae</taxon>
        <taxon>Phocaeicola</taxon>
    </lineage>
</organism>
<dbReference type="AlphaFoldDB" id="A0A948X1Q1"/>
<name>A0A948X1Q1_9BACT</name>
<accession>A0A948X1Q1</accession>
<sequence length="77" mass="8754">MINAQGMMLSVLGQDYFVSYNRVSWLRDARISSALNVRIAGPNAIEWPELDIDLEIDSLKHPERYPLAMKHSPLDAI</sequence>
<evidence type="ECO:0000313" key="1">
    <source>
        <dbReference type="EMBL" id="MBU3856707.1"/>
    </source>
</evidence>
<reference evidence="1" key="1">
    <citation type="journal article" date="2021" name="PeerJ">
        <title>Extensive microbial diversity within the chicken gut microbiome revealed by metagenomics and culture.</title>
        <authorList>
            <person name="Gilroy R."/>
            <person name="Ravi A."/>
            <person name="Getino M."/>
            <person name="Pursley I."/>
            <person name="Horton D.L."/>
            <person name="Alikhan N.F."/>
            <person name="Baker D."/>
            <person name="Gharbi K."/>
            <person name="Hall N."/>
            <person name="Watson M."/>
            <person name="Adriaenssens E.M."/>
            <person name="Foster-Nyarko E."/>
            <person name="Jarju S."/>
            <person name="Secka A."/>
            <person name="Antonio M."/>
            <person name="Oren A."/>
            <person name="Chaudhuri R.R."/>
            <person name="La Ragione R."/>
            <person name="Hildebrand F."/>
            <person name="Pallen M.J."/>
        </authorList>
    </citation>
    <scope>NUCLEOTIDE SEQUENCE</scope>
    <source>
        <strain evidence="1">8470</strain>
    </source>
</reference>
<gene>
    <name evidence="1" type="ORF">H9928_09185</name>
</gene>
<dbReference type="EMBL" id="JAHLFJ010000081">
    <property type="protein sequence ID" value="MBU3856707.1"/>
    <property type="molecule type" value="Genomic_DNA"/>
</dbReference>
<proteinExistence type="predicted"/>
<dbReference type="Proteomes" id="UP000784286">
    <property type="component" value="Unassembled WGS sequence"/>
</dbReference>
<evidence type="ECO:0000313" key="2">
    <source>
        <dbReference type="Proteomes" id="UP000784286"/>
    </source>
</evidence>
<protein>
    <submittedName>
        <fullName evidence="1">DUF2442 domain-containing protein</fullName>
    </submittedName>
</protein>